<dbReference type="PANTHER" id="PTHR11439">
    <property type="entry name" value="GAG-POL-RELATED RETROTRANSPOSON"/>
    <property type="match status" value="1"/>
</dbReference>
<dbReference type="PANTHER" id="PTHR11439:SF440">
    <property type="entry name" value="INTEGRASE CATALYTIC DOMAIN-CONTAINING PROTEIN"/>
    <property type="match status" value="1"/>
</dbReference>
<name>A0A438DEN9_VITVI</name>
<proteinExistence type="predicted"/>
<organism evidence="1 2">
    <name type="scientific">Vitis vinifera</name>
    <name type="common">Grape</name>
    <dbReference type="NCBI Taxonomy" id="29760"/>
    <lineage>
        <taxon>Eukaryota</taxon>
        <taxon>Viridiplantae</taxon>
        <taxon>Streptophyta</taxon>
        <taxon>Embryophyta</taxon>
        <taxon>Tracheophyta</taxon>
        <taxon>Spermatophyta</taxon>
        <taxon>Magnoliopsida</taxon>
        <taxon>eudicotyledons</taxon>
        <taxon>Gunneridae</taxon>
        <taxon>Pentapetalae</taxon>
        <taxon>rosids</taxon>
        <taxon>Vitales</taxon>
        <taxon>Vitaceae</taxon>
        <taxon>Viteae</taxon>
        <taxon>Vitis</taxon>
    </lineage>
</organism>
<protein>
    <submittedName>
        <fullName evidence="1">Copia protein</fullName>
    </submittedName>
</protein>
<dbReference type="AlphaFoldDB" id="A0A438DEN9"/>
<accession>A0A438DEN9</accession>
<evidence type="ECO:0000313" key="2">
    <source>
        <dbReference type="Proteomes" id="UP000288805"/>
    </source>
</evidence>
<dbReference type="CDD" id="cd09272">
    <property type="entry name" value="RNase_HI_RT_Ty1"/>
    <property type="match status" value="1"/>
</dbReference>
<dbReference type="EMBL" id="QGNW01001662">
    <property type="protein sequence ID" value="RVW33898.1"/>
    <property type="molecule type" value="Genomic_DNA"/>
</dbReference>
<gene>
    <name evidence="1" type="primary">GIP_335</name>
    <name evidence="1" type="ORF">CK203_082954</name>
</gene>
<sequence length="135" mass="15659">MELEAYSDADWAESIVDRRSTSRYCTFLGGNLVTWRSKKQPVVARSSTEAEFKAIAQGVCELLWIKIILTNLGITLKEPMRLYCDNQATINIAHNLVHHDRTNHMEIDRHFIKEKLGIRLICTPYVPLLNNWQIF</sequence>
<dbReference type="Proteomes" id="UP000288805">
    <property type="component" value="Unassembled WGS sequence"/>
</dbReference>
<comment type="caution">
    <text evidence="1">The sequence shown here is derived from an EMBL/GenBank/DDBJ whole genome shotgun (WGS) entry which is preliminary data.</text>
</comment>
<reference evidence="1 2" key="1">
    <citation type="journal article" date="2018" name="PLoS Genet.">
        <title>Population sequencing reveals clonal diversity and ancestral inbreeding in the grapevine cultivar Chardonnay.</title>
        <authorList>
            <person name="Roach M.J."/>
            <person name="Johnson D.L."/>
            <person name="Bohlmann J."/>
            <person name="van Vuuren H.J."/>
            <person name="Jones S.J."/>
            <person name="Pretorius I.S."/>
            <person name="Schmidt S.A."/>
            <person name="Borneman A.R."/>
        </authorList>
    </citation>
    <scope>NUCLEOTIDE SEQUENCE [LARGE SCALE GENOMIC DNA]</scope>
    <source>
        <strain evidence="2">cv. Chardonnay</strain>
        <tissue evidence="1">Leaf</tissue>
    </source>
</reference>
<evidence type="ECO:0000313" key="1">
    <source>
        <dbReference type="EMBL" id="RVW33898.1"/>
    </source>
</evidence>